<dbReference type="AlphaFoldDB" id="E5XN78"/>
<dbReference type="STRING" id="679197.HMPREF9336_00948"/>
<reference evidence="2 3" key="1">
    <citation type="journal article" date="2011" name="Stand. Genomic Sci.">
        <title>High quality draft genome sequence of Segniliparus rugosus CDC 945(T)= (ATCC BAA-974(T)).</title>
        <authorList>
            <person name="Earl A.M."/>
            <person name="Desjardins C.A."/>
            <person name="Fitzgerald M.G."/>
            <person name="Arachchi H.M."/>
            <person name="Zeng Q."/>
            <person name="Mehta T."/>
            <person name="Griggs A."/>
            <person name="Birren B.W."/>
            <person name="Toney N.C."/>
            <person name="Carr J."/>
            <person name="Posey J."/>
            <person name="Butler W.R."/>
        </authorList>
    </citation>
    <scope>NUCLEOTIDE SEQUENCE [LARGE SCALE GENOMIC DNA]</scope>
    <source>
        <strain evidence="3">ATCC BAA-974 / DSM 45345 / CCUG 50838 / CIP 108380 / JCM 13579 / CDC 945</strain>
    </source>
</reference>
<name>E5XN78_SEGRC</name>
<evidence type="ECO:0000313" key="3">
    <source>
        <dbReference type="Proteomes" id="UP000004816"/>
    </source>
</evidence>
<protein>
    <submittedName>
        <fullName evidence="2">Uncharacterized protein</fullName>
    </submittedName>
</protein>
<dbReference type="OrthoDB" id="4773081at2"/>
<keyword evidence="3" id="KW-1185">Reference proteome</keyword>
<feature type="region of interest" description="Disordered" evidence="1">
    <location>
        <begin position="25"/>
        <end position="48"/>
    </location>
</feature>
<dbReference type="EMBL" id="ACZI02000003">
    <property type="protein sequence ID" value="EFV14174.1"/>
    <property type="molecule type" value="Genomic_DNA"/>
</dbReference>
<dbReference type="RefSeq" id="WP_007468329.1">
    <property type="nucleotide sequence ID" value="NZ_KI391954.1"/>
</dbReference>
<sequence>MKSDWYAYSDRRRWGYFDDEEKIKRASAQHRPAPVSKPQRASDPTGLSRVDAARTAAAMVADLVAQSRSYPGIDWAVSAYEDAGATRFYAVSNEGAGFLPPGLQWDARLRHVFGPAVADGELGPWLGLENPARTLADHCLALRSSRPEIRLISLVSSRPVGEAVAQLRNMLCAEGAPCGSAVSDATAKAATRIAAVDGGATEAVIARIPVQERWLAGLDLTLSAAELCAFRQQSPQISCVLDGLRSGRADARGFQLVWQEGARLAAQAQARRVPDSRLGSLDLYSPAPTFQEAMLLSAGHGYAWPFYAARVCAMIAILLRLRLGDIPPGKSHLAELAYEHACVGEDLQATRMVLSGRVAGEQKGADG</sequence>
<comment type="caution">
    <text evidence="2">The sequence shown here is derived from an EMBL/GenBank/DDBJ whole genome shotgun (WGS) entry which is preliminary data.</text>
</comment>
<accession>E5XN78</accession>
<dbReference type="Proteomes" id="UP000004816">
    <property type="component" value="Unassembled WGS sequence"/>
</dbReference>
<gene>
    <name evidence="2" type="ORF">HMPREF9336_00948</name>
</gene>
<evidence type="ECO:0000256" key="1">
    <source>
        <dbReference type="SAM" id="MobiDB-lite"/>
    </source>
</evidence>
<organism evidence="2 3">
    <name type="scientific">Segniliparus rugosus (strain ATCC BAA-974 / DSM 45345 / CCUG 50838 / CIP 108380 / JCM 13579 / CDC 945)</name>
    <dbReference type="NCBI Taxonomy" id="679197"/>
    <lineage>
        <taxon>Bacteria</taxon>
        <taxon>Bacillati</taxon>
        <taxon>Actinomycetota</taxon>
        <taxon>Actinomycetes</taxon>
        <taxon>Mycobacteriales</taxon>
        <taxon>Segniliparaceae</taxon>
        <taxon>Segniliparus</taxon>
    </lineage>
</organism>
<dbReference type="HOGENOM" id="CLU_844389_0_0_11"/>
<proteinExistence type="predicted"/>
<evidence type="ECO:0000313" key="2">
    <source>
        <dbReference type="EMBL" id="EFV14174.1"/>
    </source>
</evidence>